<dbReference type="AlphaFoldDB" id="A0A653D121"/>
<dbReference type="Proteomes" id="UP000410492">
    <property type="component" value="Unassembled WGS sequence"/>
</dbReference>
<sequence>MNRLKTVEYDLDTSGGLMDQIQALIAPPQSEETKEKKKQSNEHPYFRRPGRGHNHDSCDACGEGGDLICCDKCPSSFHLGCHDPPLEEEDIPQGEWLCHSCKYLKSNPASCSTAPAPATRTKRSNSTPLVVTPSSSAATAAKKPRLSPMDMLIEAATSMNPKQFELPRSMSVPCVFPGTDKEEVPYSKFGRKNNKLSKDHKKGPNGIVPLPAKKCSECRKSCRVAPLIACDFCESFYHLDCLDPPLTSPPTGRWMCPMHVEHYLDSKLLTSISATERIKLWDKFTGGPVDQDAIKLQFFRKIHRKNPPFRIKVALPKRNSIHVPDMVRYHYKKPVTLLPRLRDVLRLESVNERRSFLAEEVVKIEETEDNLEKMKTDSIEEPNGDVHCDIVKGKTREKAASVNDNNIERPPAMNGYVKNEPLNGGYFEKELIKKEHNFITEIISGMTTEIELELKQLDDRLVKLLAYQRIQQLLNTPSSQNALFSPAFREKLRQMPLPSELLTPADIDRISRVFNSPKKKSKPKSTIRARAMLCPVVSKHFYNVRTTEVDPTDVRHDASFMGFRPTVSLRFPEAVAMRYRVLNIGKGSTNEVNLEKFGYCNYIAPKHAVIFFDEYTKHYELINYAPCGTYVNNVLYSNNTSTKRPEASVSSDEKCANVEMQVREIIDKKRKINRVRKSSVESKMTAVDCTDKLECCCSNSQDELKKGWEGSAILNHGSLLRFGCVSFVFSIVECTSP</sequence>
<evidence type="ECO:0000259" key="20">
    <source>
        <dbReference type="PROSITE" id="PS50016"/>
    </source>
</evidence>
<organism evidence="21 22">
    <name type="scientific">Callosobruchus maculatus</name>
    <name type="common">Southern cowpea weevil</name>
    <name type="synonym">Pulse bruchid</name>
    <dbReference type="NCBI Taxonomy" id="64391"/>
    <lineage>
        <taxon>Eukaryota</taxon>
        <taxon>Metazoa</taxon>
        <taxon>Ecdysozoa</taxon>
        <taxon>Arthropoda</taxon>
        <taxon>Hexapoda</taxon>
        <taxon>Insecta</taxon>
        <taxon>Pterygota</taxon>
        <taxon>Neoptera</taxon>
        <taxon>Endopterygota</taxon>
        <taxon>Coleoptera</taxon>
        <taxon>Polyphaga</taxon>
        <taxon>Cucujiformia</taxon>
        <taxon>Chrysomeloidea</taxon>
        <taxon>Chrysomelidae</taxon>
        <taxon>Bruchinae</taxon>
        <taxon>Bruchini</taxon>
        <taxon>Callosobruchus</taxon>
    </lineage>
</organism>
<dbReference type="GO" id="GO:0003714">
    <property type="term" value="F:transcription corepressor activity"/>
    <property type="evidence" value="ECO:0007669"/>
    <property type="project" value="InterPro"/>
</dbReference>
<keyword evidence="12" id="KW-0539">Nucleus</keyword>
<reference evidence="21 22" key="1">
    <citation type="submission" date="2019-01" db="EMBL/GenBank/DDBJ databases">
        <authorList>
            <person name="Sayadi A."/>
        </authorList>
    </citation>
    <scope>NUCLEOTIDE SEQUENCE [LARGE SCALE GENOMIC DNA]</scope>
</reference>
<dbReference type="Pfam" id="PF16737">
    <property type="entry name" value="PHF12_MRG_bd"/>
    <property type="match status" value="1"/>
</dbReference>
<feature type="domain" description="FHA" evidence="19">
    <location>
        <begin position="582"/>
        <end position="636"/>
    </location>
</feature>
<evidence type="ECO:0000256" key="17">
    <source>
        <dbReference type="SAM" id="Coils"/>
    </source>
</evidence>
<dbReference type="Gene3D" id="6.10.20.60">
    <property type="entry name" value="PHD finger protein 12"/>
    <property type="match status" value="1"/>
</dbReference>
<evidence type="ECO:0000256" key="15">
    <source>
        <dbReference type="ARBA" id="ARBA00076589"/>
    </source>
</evidence>
<dbReference type="PROSITE" id="PS50016">
    <property type="entry name" value="ZF_PHD_2"/>
    <property type="match status" value="1"/>
</dbReference>
<keyword evidence="22" id="KW-1185">Reference proteome</keyword>
<dbReference type="InterPro" id="IPR001965">
    <property type="entry name" value="Znf_PHD"/>
</dbReference>
<dbReference type="SMART" id="SM00249">
    <property type="entry name" value="PHD"/>
    <property type="match status" value="2"/>
</dbReference>
<evidence type="ECO:0000313" key="22">
    <source>
        <dbReference type="Proteomes" id="UP000410492"/>
    </source>
</evidence>
<keyword evidence="7 16" id="KW-0863">Zinc-finger</keyword>
<dbReference type="InterPro" id="IPR011011">
    <property type="entry name" value="Znf_FYVE_PHD"/>
</dbReference>
<gene>
    <name evidence="21" type="ORF">CALMAC_LOCUS13107</name>
</gene>
<keyword evidence="6" id="KW-0677">Repeat</keyword>
<feature type="region of interest" description="Disordered" evidence="18">
    <location>
        <begin position="26"/>
        <end position="48"/>
    </location>
</feature>
<keyword evidence="17" id="KW-0175">Coiled coil</keyword>
<evidence type="ECO:0000256" key="11">
    <source>
        <dbReference type="ARBA" id="ARBA00023163"/>
    </source>
</evidence>
<dbReference type="InterPro" id="IPR000253">
    <property type="entry name" value="FHA_dom"/>
</dbReference>
<dbReference type="GO" id="GO:0008270">
    <property type="term" value="F:zinc ion binding"/>
    <property type="evidence" value="ECO:0007669"/>
    <property type="project" value="UniProtKB-KW"/>
</dbReference>
<keyword evidence="5" id="KW-0479">Metal-binding</keyword>
<evidence type="ECO:0000256" key="16">
    <source>
        <dbReference type="PROSITE-ProRule" id="PRU00146"/>
    </source>
</evidence>
<evidence type="ECO:0000256" key="3">
    <source>
        <dbReference type="ARBA" id="ARBA00022499"/>
    </source>
</evidence>
<evidence type="ECO:0000256" key="14">
    <source>
        <dbReference type="ARBA" id="ARBA00068755"/>
    </source>
</evidence>
<dbReference type="EMBL" id="CAACVG010009433">
    <property type="protein sequence ID" value="VEN53238.1"/>
    <property type="molecule type" value="Genomic_DNA"/>
</dbReference>
<dbReference type="InterPro" id="IPR013083">
    <property type="entry name" value="Znf_RING/FYVE/PHD"/>
</dbReference>
<dbReference type="FunFam" id="3.30.40.10:FF:000164">
    <property type="entry name" value="PHD finger protein 12"/>
    <property type="match status" value="1"/>
</dbReference>
<dbReference type="PANTHER" id="PTHR46309:SF1">
    <property type="entry name" value="PHD FINGER PROTEIN 12"/>
    <property type="match status" value="1"/>
</dbReference>
<evidence type="ECO:0000256" key="12">
    <source>
        <dbReference type="ARBA" id="ARBA00023242"/>
    </source>
</evidence>
<comment type="subunit">
    <text evidence="13">Component of SIN3 complexes. Interacts with SIN3A in a complex composed of HDAC1, SAP30 and SIN3A. Component of the SIN3B complex, which includes SIN3B, HDAC2 or HDAC1, PHF12 and MORF4L1; interacts directly with all subunits. Interacts with TLE5.</text>
</comment>
<evidence type="ECO:0000256" key="2">
    <source>
        <dbReference type="ARBA" id="ARBA00022491"/>
    </source>
</evidence>
<accession>A0A653D121</accession>
<dbReference type="InterPro" id="IPR038098">
    <property type="entry name" value="PHF12_MRG-bd_sf"/>
</dbReference>
<evidence type="ECO:0000256" key="18">
    <source>
        <dbReference type="SAM" id="MobiDB-lite"/>
    </source>
</evidence>
<dbReference type="PROSITE" id="PS01359">
    <property type="entry name" value="ZF_PHD_1"/>
    <property type="match status" value="1"/>
</dbReference>
<dbReference type="InterPro" id="IPR042163">
    <property type="entry name" value="PHF12"/>
</dbReference>
<dbReference type="OrthoDB" id="1919692at2759"/>
<keyword evidence="10" id="KW-0805">Transcription regulation</keyword>
<dbReference type="SUPFAM" id="SSF57903">
    <property type="entry name" value="FYVE/PHD zinc finger"/>
    <property type="match status" value="2"/>
</dbReference>
<dbReference type="PROSITE" id="PS50006">
    <property type="entry name" value="FHA_DOMAIN"/>
    <property type="match status" value="1"/>
</dbReference>
<feature type="coiled-coil region" evidence="17">
    <location>
        <begin position="347"/>
        <end position="377"/>
    </location>
</feature>
<dbReference type="InterPro" id="IPR019786">
    <property type="entry name" value="Zinc_finger_PHD-type_CS"/>
</dbReference>
<evidence type="ECO:0000259" key="19">
    <source>
        <dbReference type="PROSITE" id="PS50006"/>
    </source>
</evidence>
<evidence type="ECO:0000256" key="4">
    <source>
        <dbReference type="ARBA" id="ARBA00022553"/>
    </source>
</evidence>
<evidence type="ECO:0000256" key="13">
    <source>
        <dbReference type="ARBA" id="ARBA00065785"/>
    </source>
</evidence>
<evidence type="ECO:0000256" key="1">
    <source>
        <dbReference type="ARBA" id="ARBA00004123"/>
    </source>
</evidence>
<dbReference type="CDD" id="cd15534">
    <property type="entry name" value="PHD2_PHF12_Rco1"/>
    <property type="match status" value="1"/>
</dbReference>
<evidence type="ECO:0000313" key="21">
    <source>
        <dbReference type="EMBL" id="VEN53238.1"/>
    </source>
</evidence>
<evidence type="ECO:0000256" key="7">
    <source>
        <dbReference type="ARBA" id="ARBA00022771"/>
    </source>
</evidence>
<name>A0A653D121_CALMS</name>
<dbReference type="CDD" id="cd15533">
    <property type="entry name" value="PHD1_PHF12"/>
    <property type="match status" value="1"/>
</dbReference>
<feature type="compositionally biased region" description="Basic and acidic residues" evidence="18">
    <location>
        <begin position="31"/>
        <end position="45"/>
    </location>
</feature>
<feature type="compositionally biased region" description="Low complexity" evidence="18">
    <location>
        <begin position="130"/>
        <end position="141"/>
    </location>
</feature>
<dbReference type="GO" id="GO:0070822">
    <property type="term" value="C:Sin3-type complex"/>
    <property type="evidence" value="ECO:0007669"/>
    <property type="project" value="TreeGrafter"/>
</dbReference>
<keyword evidence="4" id="KW-0597">Phosphoprotein</keyword>
<dbReference type="Pfam" id="PF00628">
    <property type="entry name" value="PHD"/>
    <property type="match status" value="2"/>
</dbReference>
<dbReference type="GO" id="GO:0000122">
    <property type="term" value="P:negative regulation of transcription by RNA polymerase II"/>
    <property type="evidence" value="ECO:0007669"/>
    <property type="project" value="TreeGrafter"/>
</dbReference>
<feature type="domain" description="PHD-type" evidence="20">
    <location>
        <begin position="55"/>
        <end position="104"/>
    </location>
</feature>
<dbReference type="FunFam" id="3.30.40.10:FF:000154">
    <property type="entry name" value="PHD finger protein 12"/>
    <property type="match status" value="1"/>
</dbReference>
<keyword evidence="3" id="KW-1017">Isopeptide bond</keyword>
<dbReference type="InterPro" id="IPR031966">
    <property type="entry name" value="PHF12_MRG-bd"/>
</dbReference>
<evidence type="ECO:0000256" key="6">
    <source>
        <dbReference type="ARBA" id="ARBA00022737"/>
    </source>
</evidence>
<dbReference type="InterPro" id="IPR019787">
    <property type="entry name" value="Znf_PHD-finger"/>
</dbReference>
<evidence type="ECO:0000256" key="9">
    <source>
        <dbReference type="ARBA" id="ARBA00022843"/>
    </source>
</evidence>
<evidence type="ECO:0000256" key="5">
    <source>
        <dbReference type="ARBA" id="ARBA00022723"/>
    </source>
</evidence>
<evidence type="ECO:0000256" key="10">
    <source>
        <dbReference type="ARBA" id="ARBA00023015"/>
    </source>
</evidence>
<keyword evidence="8" id="KW-0862">Zinc</keyword>
<proteinExistence type="predicted"/>
<feature type="region of interest" description="Disordered" evidence="18">
    <location>
        <begin position="113"/>
        <end position="143"/>
    </location>
</feature>
<keyword evidence="9" id="KW-0832">Ubl conjugation</keyword>
<evidence type="ECO:0000256" key="8">
    <source>
        <dbReference type="ARBA" id="ARBA00022833"/>
    </source>
</evidence>
<dbReference type="PANTHER" id="PTHR46309">
    <property type="entry name" value="PHD FINGER PROTEIN 12"/>
    <property type="match status" value="1"/>
</dbReference>
<protein>
    <recommendedName>
        <fullName evidence="14">PHD finger protein 12</fullName>
    </recommendedName>
    <alternativeName>
        <fullName evidence="15">PHD factor 1</fullName>
    </alternativeName>
</protein>
<comment type="subcellular location">
    <subcellularLocation>
        <location evidence="1">Nucleus</location>
    </subcellularLocation>
</comment>
<dbReference type="Gene3D" id="3.30.40.10">
    <property type="entry name" value="Zinc/RING finger domain, C3HC4 (zinc finger)"/>
    <property type="match status" value="2"/>
</dbReference>
<keyword evidence="11" id="KW-0804">Transcription</keyword>
<keyword evidence="2" id="KW-0678">Repressor</keyword>